<protein>
    <submittedName>
        <fullName evidence="2">Heterokaryon incompatibility 6 OR allele</fullName>
    </submittedName>
</protein>
<dbReference type="Pfam" id="PF26639">
    <property type="entry name" value="Het-6_barrel"/>
    <property type="match status" value="1"/>
</dbReference>
<evidence type="ECO:0000259" key="1">
    <source>
        <dbReference type="Pfam" id="PF06985"/>
    </source>
</evidence>
<keyword evidence="3" id="KW-1185">Reference proteome</keyword>
<feature type="domain" description="Heterokaryon incompatibility" evidence="1">
    <location>
        <begin position="71"/>
        <end position="248"/>
    </location>
</feature>
<accession>A0A8H5XVK6</accession>
<evidence type="ECO:0000313" key="3">
    <source>
        <dbReference type="Proteomes" id="UP000544331"/>
    </source>
</evidence>
<dbReference type="OrthoDB" id="2157530at2759"/>
<dbReference type="PANTHER" id="PTHR24148:SF82">
    <property type="entry name" value="HETEROKARYON INCOMPATIBILITY DOMAIN-CONTAINING PROTEIN"/>
    <property type="match status" value="1"/>
</dbReference>
<dbReference type="InterPro" id="IPR010730">
    <property type="entry name" value="HET"/>
</dbReference>
<evidence type="ECO:0000313" key="2">
    <source>
        <dbReference type="EMBL" id="KAF5700747.1"/>
    </source>
</evidence>
<dbReference type="EMBL" id="JAAOAN010000708">
    <property type="protein sequence ID" value="KAF5700747.1"/>
    <property type="molecule type" value="Genomic_DNA"/>
</dbReference>
<name>A0A8H5XVK6_9HYPO</name>
<sequence>MAGSGETVPTAAFDNFYSPRNDEFYRQSPYKSLDRANHELRLIRLFPGSRGDPLECELVDNLKLDDVRSEYIAISYYAGDPRDTDLISVNGIQFNAFATLANAVRDIRLSADALECMGVRGRNQMLWVDQICINQSDFSERAHQVGFMKDIYEGAGRVIVWLGGESSNGRGLRFLNYHYRQVIELVESVTANNPDDTSDPEALTKYACEMLAQEIANDVRDSTFIENWNGVRELVFSPWWSRCWVAQELIVSRAAALVLGRETIGWDKFRVAFMIVEGIIRAIFQKLAARNALPEGDELRDLRSILGHMNLDHIKFLIQRQKEWADGISDKLTPLLSHSRVCKSSDPRDRIYAFLGLADPSYNIVPVYDRANTIEDTLCHTAKRVILKDHRLDILSLSQETDRAEGLPSWVPDWRVPLSRDFLFDTDYRACGEFPAVASFHASADGARNRVLRTACVVIDQLASLTTMSLPHEDGKVGHTITKWLPIANVHLDLPTERQEKYHYTGQSMTEALLDIVHLGKGWNPESGEITNNVDEFQVQRQKELLKDRNKYLVELVCGGDWVFFRSPKGFIGVADSRSLYTDFIVIALGASVPYILRKEEAGYRLIGCAYVHGIMEGELMEMINREELCIEMISII</sequence>
<proteinExistence type="predicted"/>
<dbReference type="Proteomes" id="UP000544331">
    <property type="component" value="Unassembled WGS sequence"/>
</dbReference>
<reference evidence="2 3" key="1">
    <citation type="submission" date="2020-05" db="EMBL/GenBank/DDBJ databases">
        <title>Identification and distribution of gene clusters putatively required for synthesis of sphingolipid metabolism inhibitors in phylogenetically diverse species of the filamentous fungus Fusarium.</title>
        <authorList>
            <person name="Kim H.-S."/>
            <person name="Busman M."/>
            <person name="Brown D.W."/>
            <person name="Divon H."/>
            <person name="Uhlig S."/>
            <person name="Proctor R.H."/>
        </authorList>
    </citation>
    <scope>NUCLEOTIDE SEQUENCE [LARGE SCALE GENOMIC DNA]</scope>
    <source>
        <strain evidence="2 3">NRRL 66235</strain>
    </source>
</reference>
<dbReference type="Pfam" id="PF06985">
    <property type="entry name" value="HET"/>
    <property type="match status" value="1"/>
</dbReference>
<dbReference type="AlphaFoldDB" id="A0A8H5XVK6"/>
<dbReference type="PANTHER" id="PTHR24148">
    <property type="entry name" value="ANKYRIN REPEAT DOMAIN-CONTAINING PROTEIN 39 HOMOLOG-RELATED"/>
    <property type="match status" value="1"/>
</dbReference>
<organism evidence="2 3">
    <name type="scientific">Fusarium mundagurra</name>
    <dbReference type="NCBI Taxonomy" id="1567541"/>
    <lineage>
        <taxon>Eukaryota</taxon>
        <taxon>Fungi</taxon>
        <taxon>Dikarya</taxon>
        <taxon>Ascomycota</taxon>
        <taxon>Pezizomycotina</taxon>
        <taxon>Sordariomycetes</taxon>
        <taxon>Hypocreomycetidae</taxon>
        <taxon>Hypocreales</taxon>
        <taxon>Nectriaceae</taxon>
        <taxon>Fusarium</taxon>
        <taxon>Fusarium fujikuroi species complex</taxon>
    </lineage>
</organism>
<dbReference type="InterPro" id="IPR052895">
    <property type="entry name" value="HetReg/Transcr_Mod"/>
</dbReference>
<gene>
    <name evidence="2" type="ORF">FMUND_14210</name>
</gene>
<comment type="caution">
    <text evidence="2">The sequence shown here is derived from an EMBL/GenBank/DDBJ whole genome shotgun (WGS) entry which is preliminary data.</text>
</comment>